<organism evidence="2">
    <name type="scientific">Siphoviridae sp. ctt5z12</name>
    <dbReference type="NCBI Taxonomy" id="2823604"/>
    <lineage>
        <taxon>Viruses</taxon>
        <taxon>Duplodnaviria</taxon>
        <taxon>Heunggongvirae</taxon>
        <taxon>Uroviricota</taxon>
        <taxon>Caudoviricetes</taxon>
    </lineage>
</organism>
<dbReference type="EMBL" id="BK014676">
    <property type="protein sequence ID" value="DAD67398.1"/>
    <property type="molecule type" value="Genomic_DNA"/>
</dbReference>
<reference evidence="2" key="1">
    <citation type="journal article" date="2021" name="Proc. Natl. Acad. Sci. U.S.A.">
        <title>A Catalog of Tens of Thousands of Viruses from Human Metagenomes Reveals Hidden Associations with Chronic Diseases.</title>
        <authorList>
            <person name="Tisza M.J."/>
            <person name="Buck C.B."/>
        </authorList>
    </citation>
    <scope>NUCLEOTIDE SEQUENCE</scope>
    <source>
        <strain evidence="2">Ctt5z12</strain>
    </source>
</reference>
<sequence length="32" mass="3539">MASNLSSIIFFGVAWILACVTNKKERPRVGDD</sequence>
<name>A0A8S5LBR7_9CAUD</name>
<evidence type="ECO:0000256" key="1">
    <source>
        <dbReference type="SAM" id="Phobius"/>
    </source>
</evidence>
<feature type="transmembrane region" description="Helical" evidence="1">
    <location>
        <begin position="6"/>
        <end position="22"/>
    </location>
</feature>
<keyword evidence="1" id="KW-0472">Membrane</keyword>
<protein>
    <submittedName>
        <fullName evidence="2">Uncharacterized protein</fullName>
    </submittedName>
</protein>
<keyword evidence="1" id="KW-0812">Transmembrane</keyword>
<proteinExistence type="predicted"/>
<evidence type="ECO:0000313" key="2">
    <source>
        <dbReference type="EMBL" id="DAD67398.1"/>
    </source>
</evidence>
<keyword evidence="1" id="KW-1133">Transmembrane helix</keyword>
<accession>A0A8S5LBR7</accession>